<keyword evidence="3 5" id="KW-0904">Protein phosphatase</keyword>
<dbReference type="PANTHER" id="PTHR39181">
    <property type="entry name" value="TYROSINE-PROTEIN PHOSPHATASE YWQE"/>
    <property type="match status" value="1"/>
</dbReference>
<keyword evidence="2 5" id="KW-0378">Hydrolase</keyword>
<evidence type="ECO:0000313" key="6">
    <source>
        <dbReference type="EMBL" id="MUG70792.1"/>
    </source>
</evidence>
<dbReference type="SUPFAM" id="SSF89550">
    <property type="entry name" value="PHP domain-like"/>
    <property type="match status" value="1"/>
</dbReference>
<dbReference type="AlphaFoldDB" id="A0A7X3CS03"/>
<comment type="catalytic activity">
    <reaction evidence="4 5">
        <text>O-phospho-L-tyrosyl-[protein] + H2O = L-tyrosyl-[protein] + phosphate</text>
        <dbReference type="Rhea" id="RHEA:10684"/>
        <dbReference type="Rhea" id="RHEA-COMP:10136"/>
        <dbReference type="Rhea" id="RHEA-COMP:20101"/>
        <dbReference type="ChEBI" id="CHEBI:15377"/>
        <dbReference type="ChEBI" id="CHEBI:43474"/>
        <dbReference type="ChEBI" id="CHEBI:46858"/>
        <dbReference type="ChEBI" id="CHEBI:61978"/>
        <dbReference type="EC" id="3.1.3.48"/>
    </reaction>
</comment>
<organism evidence="6 7">
    <name type="scientific">Paenibacillus validus</name>
    <dbReference type="NCBI Taxonomy" id="44253"/>
    <lineage>
        <taxon>Bacteria</taxon>
        <taxon>Bacillati</taxon>
        <taxon>Bacillota</taxon>
        <taxon>Bacilli</taxon>
        <taxon>Bacillales</taxon>
        <taxon>Paenibacillaceae</taxon>
        <taxon>Paenibacillus</taxon>
    </lineage>
</organism>
<comment type="similarity">
    <text evidence="1 5">Belongs to the metallo-dependent hydrolases superfamily. CpsB/CapC family.</text>
</comment>
<sequence>MIDIHTHILPGIDDGAADERQALLMARAAEKEGIHTLIATPHHYNGKYTNPGGQVRHDVAKLNTLLEENAISVKVLAGQEVRIHRELLDELQSGHAITLHDTAYLLLELPTADVPAYTEEMIHELRLMNRIPIIAHPERNAVLAASPDKLARLIDLGALAQLTSHSVNGAFGRKLQKLCFAWCEQGLAHFISSDAHNVDSRAFALRQAYSLVAEQCGEAKVDYFTENARRIIHNEEVPVLAPQAHKKKWWSFWS</sequence>
<dbReference type="RefSeq" id="WP_155614493.1">
    <property type="nucleotide sequence ID" value="NZ_JBDLZV010000001.1"/>
</dbReference>
<dbReference type="EC" id="3.1.3.48" evidence="5"/>
<dbReference type="GO" id="GO:0030145">
    <property type="term" value="F:manganese ion binding"/>
    <property type="evidence" value="ECO:0007669"/>
    <property type="project" value="UniProtKB-UniRule"/>
</dbReference>
<proteinExistence type="inferred from homology"/>
<protein>
    <recommendedName>
        <fullName evidence="5">Tyrosine-protein phosphatase</fullName>
        <ecNumber evidence="5">3.1.3.48</ecNumber>
    </recommendedName>
</protein>
<dbReference type="PANTHER" id="PTHR39181:SF1">
    <property type="entry name" value="TYROSINE-PROTEIN PHOSPHATASE YWQE"/>
    <property type="match status" value="1"/>
</dbReference>
<dbReference type="GO" id="GO:0004725">
    <property type="term" value="F:protein tyrosine phosphatase activity"/>
    <property type="evidence" value="ECO:0007669"/>
    <property type="project" value="UniProtKB-UniRule"/>
</dbReference>
<evidence type="ECO:0000313" key="7">
    <source>
        <dbReference type="Proteomes" id="UP000450917"/>
    </source>
</evidence>
<dbReference type="EMBL" id="WNZX01000006">
    <property type="protein sequence ID" value="MUG70792.1"/>
    <property type="molecule type" value="Genomic_DNA"/>
</dbReference>
<evidence type="ECO:0000256" key="3">
    <source>
        <dbReference type="ARBA" id="ARBA00022912"/>
    </source>
</evidence>
<dbReference type="Proteomes" id="UP000450917">
    <property type="component" value="Unassembled WGS sequence"/>
</dbReference>
<gene>
    <name evidence="6" type="ORF">GNP93_08880</name>
</gene>
<accession>A0A7X3CS03</accession>
<keyword evidence="7" id="KW-1185">Reference proteome</keyword>
<evidence type="ECO:0000256" key="1">
    <source>
        <dbReference type="ARBA" id="ARBA00005750"/>
    </source>
</evidence>
<dbReference type="PIRSF" id="PIRSF016557">
    <property type="entry name" value="Caps_synth_CpsB"/>
    <property type="match status" value="1"/>
</dbReference>
<dbReference type="Pfam" id="PF19567">
    <property type="entry name" value="CpsB_CapC"/>
    <property type="match status" value="1"/>
</dbReference>
<comment type="caution">
    <text evidence="6">The sequence shown here is derived from an EMBL/GenBank/DDBJ whole genome shotgun (WGS) entry which is preliminary data.</text>
</comment>
<name>A0A7X3CS03_9BACL</name>
<reference evidence="6 7" key="1">
    <citation type="submission" date="2019-11" db="EMBL/GenBank/DDBJ databases">
        <title>Draft genome sequences of five Paenibacillus species of dairy origin.</title>
        <authorList>
            <person name="Olajide A.M."/>
            <person name="Chen S."/>
            <person name="Lapointe G."/>
        </authorList>
    </citation>
    <scope>NUCLEOTIDE SEQUENCE [LARGE SCALE GENOMIC DNA]</scope>
    <source>
        <strain evidence="6 7">2CS3</strain>
    </source>
</reference>
<evidence type="ECO:0000256" key="5">
    <source>
        <dbReference type="PIRNR" id="PIRNR016557"/>
    </source>
</evidence>
<evidence type="ECO:0000256" key="2">
    <source>
        <dbReference type="ARBA" id="ARBA00022801"/>
    </source>
</evidence>
<dbReference type="InterPro" id="IPR016195">
    <property type="entry name" value="Pol/histidinol_Pase-like"/>
</dbReference>
<evidence type="ECO:0000256" key="4">
    <source>
        <dbReference type="ARBA" id="ARBA00051722"/>
    </source>
</evidence>
<dbReference type="InterPro" id="IPR016667">
    <property type="entry name" value="Caps_polysacc_synth_CpsB/CapC"/>
</dbReference>
<dbReference type="Gene3D" id="3.20.20.140">
    <property type="entry name" value="Metal-dependent hydrolases"/>
    <property type="match status" value="1"/>
</dbReference>